<proteinExistence type="predicted"/>
<evidence type="ECO:0000259" key="10">
    <source>
        <dbReference type="PROSITE" id="PS50089"/>
    </source>
</evidence>
<evidence type="ECO:0000313" key="11">
    <source>
        <dbReference type="EnsemblPlants" id="MELO3C016085.2.1"/>
    </source>
</evidence>
<dbReference type="InterPro" id="IPR001841">
    <property type="entry name" value="Znf_RING"/>
</dbReference>
<dbReference type="Gramene" id="MELO3C016085.2.1">
    <property type="protein sequence ID" value="MELO3C016085.2.1"/>
    <property type="gene ID" value="MELO3C016085.2"/>
</dbReference>
<evidence type="ECO:0000256" key="7">
    <source>
        <dbReference type="ARBA" id="ARBA00022833"/>
    </source>
</evidence>
<dbReference type="GO" id="GO:0061630">
    <property type="term" value="F:ubiquitin protein ligase activity"/>
    <property type="evidence" value="ECO:0007669"/>
    <property type="project" value="UniProtKB-EC"/>
</dbReference>
<dbReference type="Pfam" id="PF13639">
    <property type="entry name" value="zf-RING_2"/>
    <property type="match status" value="1"/>
</dbReference>
<evidence type="ECO:0000256" key="6">
    <source>
        <dbReference type="ARBA" id="ARBA00022786"/>
    </source>
</evidence>
<evidence type="ECO:0000256" key="4">
    <source>
        <dbReference type="ARBA" id="ARBA00022723"/>
    </source>
</evidence>
<feature type="domain" description="RING-type" evidence="10">
    <location>
        <begin position="582"/>
        <end position="623"/>
    </location>
</feature>
<organism evidence="11">
    <name type="scientific">Cucumis melo</name>
    <name type="common">Muskmelon</name>
    <dbReference type="NCBI Taxonomy" id="3656"/>
    <lineage>
        <taxon>Eukaryota</taxon>
        <taxon>Viridiplantae</taxon>
        <taxon>Streptophyta</taxon>
        <taxon>Embryophyta</taxon>
        <taxon>Tracheophyta</taxon>
        <taxon>Spermatophyta</taxon>
        <taxon>Magnoliopsida</taxon>
        <taxon>eudicotyledons</taxon>
        <taxon>Gunneridae</taxon>
        <taxon>Pentapetalae</taxon>
        <taxon>rosids</taxon>
        <taxon>fabids</taxon>
        <taxon>Cucurbitales</taxon>
        <taxon>Cucurbitaceae</taxon>
        <taxon>Benincaseae</taxon>
        <taxon>Cucumis</taxon>
    </lineage>
</organism>
<evidence type="ECO:0000256" key="1">
    <source>
        <dbReference type="ARBA" id="ARBA00000900"/>
    </source>
</evidence>
<sequence>MTPRNFPYMVVCIRMDDWNLDISAGVGMTIYNIFYMKEADRRPISLNLIINMRQRMPRTSQMVDLEMDRQGQNYLHAEPSVILPGTSNFPQHGMQSMVTASGNAPNPETHYLPDPYDVSMLHGLNQYSSVQHHHSLGLSTAAPGNYYYSYITPPSSNGLLPAPLNHNVNDQLPSSSNYGIQTSSDGYGRNTYFVDEISDPRKRKITEGIPGNVQHLSGLASTSSSMHLSNSRIPDEVAMVGASSFPPPQSRWSGPRNSARAGSSGTRRDSILPPDHNHSTIGNNRGQHLQPANSSFWLDQHLQANCGNGSASSWNQNSTAPFMHGTNTNGGLLETMNLGVHRYHETAGNRNSRNIQHPSVNHGHHIHNHPSAVVQRIRGHNFQFYPQVTAASYGFPLNSSYGTMNPHSLEIGRRQPGAVAPTGHGLHRIPRASVAADTTTRHHSIPQLRFLQADEVALLEIPDLYEVGNLVDHHRDMRLDIEDMSYEEGEEGECFGVAAVLDDTQATRRHVLPLAVGKRIESTCFVFELLALGERIGNVSTGLTEESIKTQLKTRSYIASTTVVNLEEEEEGSNLDQDVDYCIICQDHYQNLEKVGTLDCGHEYHASCLKKWLLVKNVCPICKSEALATDRKER</sequence>
<keyword evidence="5 8" id="KW-0863">Zinc-finger</keyword>
<dbReference type="PROSITE" id="PS50089">
    <property type="entry name" value="ZF_RING_2"/>
    <property type="match status" value="1"/>
</dbReference>
<feature type="region of interest" description="Disordered" evidence="9">
    <location>
        <begin position="240"/>
        <end position="291"/>
    </location>
</feature>
<dbReference type="SMART" id="SM00184">
    <property type="entry name" value="RING"/>
    <property type="match status" value="1"/>
</dbReference>
<evidence type="ECO:0000256" key="3">
    <source>
        <dbReference type="ARBA" id="ARBA00022679"/>
    </source>
</evidence>
<accession>A0A9I9DC07</accession>
<dbReference type="InterPro" id="IPR045191">
    <property type="entry name" value="MBR1/2-like"/>
</dbReference>
<reference evidence="11" key="1">
    <citation type="submission" date="2023-03" db="UniProtKB">
        <authorList>
            <consortium name="EnsemblPlants"/>
        </authorList>
    </citation>
    <scope>IDENTIFICATION</scope>
</reference>
<dbReference type="Gene3D" id="3.30.40.10">
    <property type="entry name" value="Zinc/RING finger domain, C3HC4 (zinc finger)"/>
    <property type="match status" value="1"/>
</dbReference>
<evidence type="ECO:0000256" key="5">
    <source>
        <dbReference type="ARBA" id="ARBA00022771"/>
    </source>
</evidence>
<evidence type="ECO:0000256" key="8">
    <source>
        <dbReference type="PROSITE-ProRule" id="PRU00175"/>
    </source>
</evidence>
<feature type="compositionally biased region" description="Polar residues" evidence="9">
    <location>
        <begin position="250"/>
        <end position="265"/>
    </location>
</feature>
<name>A0A9I9DC07_CUCME</name>
<keyword evidence="3" id="KW-0808">Transferase</keyword>
<dbReference type="PANTHER" id="PTHR22937">
    <property type="entry name" value="E3 UBIQUITIN-PROTEIN LIGASE RNF165"/>
    <property type="match status" value="1"/>
</dbReference>
<feature type="compositionally biased region" description="Basic and acidic residues" evidence="9">
    <location>
        <begin position="266"/>
        <end position="278"/>
    </location>
</feature>
<keyword evidence="7" id="KW-0862">Zinc</keyword>
<keyword evidence="4" id="KW-0479">Metal-binding</keyword>
<dbReference type="InterPro" id="IPR013083">
    <property type="entry name" value="Znf_RING/FYVE/PHD"/>
</dbReference>
<dbReference type="AlphaFoldDB" id="A0A9I9DC07"/>
<keyword evidence="6" id="KW-0833">Ubl conjugation pathway</keyword>
<evidence type="ECO:0000256" key="9">
    <source>
        <dbReference type="SAM" id="MobiDB-lite"/>
    </source>
</evidence>
<protein>
    <recommendedName>
        <fullName evidence="2">RING-type E3 ubiquitin transferase</fullName>
        <ecNumber evidence="2">2.3.2.27</ecNumber>
    </recommendedName>
</protein>
<dbReference type="GO" id="GO:0008270">
    <property type="term" value="F:zinc ion binding"/>
    <property type="evidence" value="ECO:0007669"/>
    <property type="project" value="UniProtKB-KW"/>
</dbReference>
<dbReference type="PANTHER" id="PTHR22937:SF222">
    <property type="entry name" value="RING-TYPE E3 UBIQUITIN TRANSFERASE"/>
    <property type="match status" value="1"/>
</dbReference>
<comment type="catalytic activity">
    <reaction evidence="1">
        <text>S-ubiquitinyl-[E2 ubiquitin-conjugating enzyme]-L-cysteine + [acceptor protein]-L-lysine = [E2 ubiquitin-conjugating enzyme]-L-cysteine + N(6)-ubiquitinyl-[acceptor protein]-L-lysine.</text>
        <dbReference type="EC" id="2.3.2.27"/>
    </reaction>
</comment>
<evidence type="ECO:0000256" key="2">
    <source>
        <dbReference type="ARBA" id="ARBA00012483"/>
    </source>
</evidence>
<dbReference type="EnsemblPlants" id="MELO3C016085.2.1">
    <property type="protein sequence ID" value="MELO3C016085.2.1"/>
    <property type="gene ID" value="MELO3C016085.2"/>
</dbReference>
<dbReference type="EC" id="2.3.2.27" evidence="2"/>
<feature type="compositionally biased region" description="Polar residues" evidence="9">
    <location>
        <begin position="279"/>
        <end position="291"/>
    </location>
</feature>
<dbReference type="GO" id="GO:0005634">
    <property type="term" value="C:nucleus"/>
    <property type="evidence" value="ECO:0007669"/>
    <property type="project" value="TreeGrafter"/>
</dbReference>
<dbReference type="SUPFAM" id="SSF57850">
    <property type="entry name" value="RING/U-box"/>
    <property type="match status" value="1"/>
</dbReference>